<dbReference type="HOGENOM" id="CLU_033651_3_0_1"/>
<protein>
    <submittedName>
        <fullName evidence="1">Uncharacterized protein</fullName>
    </submittedName>
</protein>
<dbReference type="InParanoid" id="A0A0C3AJB7"/>
<evidence type="ECO:0000313" key="1">
    <source>
        <dbReference type="EMBL" id="KIM73953.1"/>
    </source>
</evidence>
<keyword evidence="2" id="KW-1185">Reference proteome</keyword>
<evidence type="ECO:0000313" key="2">
    <source>
        <dbReference type="Proteomes" id="UP000054166"/>
    </source>
</evidence>
<reference evidence="1 2" key="1">
    <citation type="submission" date="2014-04" db="EMBL/GenBank/DDBJ databases">
        <authorList>
            <consortium name="DOE Joint Genome Institute"/>
            <person name="Kuo A."/>
            <person name="Tarkka M."/>
            <person name="Buscot F."/>
            <person name="Kohler A."/>
            <person name="Nagy L.G."/>
            <person name="Floudas D."/>
            <person name="Copeland A."/>
            <person name="Barry K.W."/>
            <person name="Cichocki N."/>
            <person name="Veneault-Fourrey C."/>
            <person name="LaButti K."/>
            <person name="Lindquist E.A."/>
            <person name="Lipzen A."/>
            <person name="Lundell T."/>
            <person name="Morin E."/>
            <person name="Murat C."/>
            <person name="Sun H."/>
            <person name="Tunlid A."/>
            <person name="Henrissat B."/>
            <person name="Grigoriev I.V."/>
            <person name="Hibbett D.S."/>
            <person name="Martin F."/>
            <person name="Nordberg H.P."/>
            <person name="Cantor M.N."/>
            <person name="Hua S.X."/>
        </authorList>
    </citation>
    <scope>NUCLEOTIDE SEQUENCE [LARGE SCALE GENOMIC DNA]</scope>
    <source>
        <strain evidence="1 2">F 1598</strain>
    </source>
</reference>
<reference evidence="2" key="2">
    <citation type="submission" date="2015-01" db="EMBL/GenBank/DDBJ databases">
        <title>Evolutionary Origins and Diversification of the Mycorrhizal Mutualists.</title>
        <authorList>
            <consortium name="DOE Joint Genome Institute"/>
            <consortium name="Mycorrhizal Genomics Consortium"/>
            <person name="Kohler A."/>
            <person name="Kuo A."/>
            <person name="Nagy L.G."/>
            <person name="Floudas D."/>
            <person name="Copeland A."/>
            <person name="Barry K.W."/>
            <person name="Cichocki N."/>
            <person name="Veneault-Fourrey C."/>
            <person name="LaButti K."/>
            <person name="Lindquist E.A."/>
            <person name="Lipzen A."/>
            <person name="Lundell T."/>
            <person name="Morin E."/>
            <person name="Murat C."/>
            <person name="Riley R."/>
            <person name="Ohm R."/>
            <person name="Sun H."/>
            <person name="Tunlid A."/>
            <person name="Henrissat B."/>
            <person name="Grigoriev I.V."/>
            <person name="Hibbett D.S."/>
            <person name="Martin F."/>
        </authorList>
    </citation>
    <scope>NUCLEOTIDE SEQUENCE [LARGE SCALE GENOMIC DNA]</scope>
    <source>
        <strain evidence="2">F 1598</strain>
    </source>
</reference>
<dbReference type="EMBL" id="KN833070">
    <property type="protein sequence ID" value="KIM73953.1"/>
    <property type="molecule type" value="Genomic_DNA"/>
</dbReference>
<dbReference type="Proteomes" id="UP000054166">
    <property type="component" value="Unassembled WGS sequence"/>
</dbReference>
<sequence length="438" mass="47955">MSFHGLDAFCSSVHPNSVQNSLQVVQNSTTNIGFASTLDSPSDAAVSDSPFNDTESSFVDTASLTHTSIEVGTLVDPCYLFFRVFDEDGAIPTKNPPYSGDPYLGRIEAKSVCPPHTVASVRFRLAKAEGFDNRKTRSTLFLTISSPSPMNDDGRVDIFSGNGPGAVPHEPLALCIGLSRSNINSLNEGGEFHDILSAEPHYIYYRLYTYEGEIQTKHPIDSQDISLARIDANLITPPHTTNSVKRFISRYEGDSALALGNLFDSVLSDHPMNNDYISILSGDGPGCRPEQPMAIVHINDQDSDLVPHLQENDSSVPTSQEECLSKPGYYQLQNTFNTTDGSAEAESVDRQLPRQCSEGDLCSSIRAQGRWLLDIPGWLTYIPGDILYTDGIVKQETFNASGLDLPEFYNIHSGISYPVYTARNSSGHIGLVYVGYFN</sequence>
<dbReference type="AlphaFoldDB" id="A0A0C3AJB7"/>
<gene>
    <name evidence="1" type="ORF">PILCRDRAFT_828691</name>
</gene>
<accession>A0A0C3AJB7</accession>
<name>A0A0C3AJB7_PILCF</name>
<organism evidence="1 2">
    <name type="scientific">Piloderma croceum (strain F 1598)</name>
    <dbReference type="NCBI Taxonomy" id="765440"/>
    <lineage>
        <taxon>Eukaryota</taxon>
        <taxon>Fungi</taxon>
        <taxon>Dikarya</taxon>
        <taxon>Basidiomycota</taxon>
        <taxon>Agaricomycotina</taxon>
        <taxon>Agaricomycetes</taxon>
        <taxon>Agaricomycetidae</taxon>
        <taxon>Atheliales</taxon>
        <taxon>Atheliaceae</taxon>
        <taxon>Piloderma</taxon>
    </lineage>
</organism>
<dbReference type="OrthoDB" id="2995174at2759"/>
<proteinExistence type="predicted"/>